<reference evidence="1 2" key="2">
    <citation type="submission" date="2018-06" db="EMBL/GenBank/DDBJ databases">
        <title>Metagenomic assembly of (sub)arctic Cyanobacteria and their associated microbiome from non-axenic cultures.</title>
        <authorList>
            <person name="Baurain D."/>
        </authorList>
    </citation>
    <scope>NUCLEOTIDE SEQUENCE [LARGE SCALE GENOMIC DNA]</scope>
    <source>
        <strain evidence="1">ULC027bin1</strain>
    </source>
</reference>
<organism evidence="1 2">
    <name type="scientific">Phormidesmis priestleyi</name>
    <dbReference type="NCBI Taxonomy" id="268141"/>
    <lineage>
        <taxon>Bacteria</taxon>
        <taxon>Bacillati</taxon>
        <taxon>Cyanobacteriota</taxon>
        <taxon>Cyanophyceae</taxon>
        <taxon>Leptolyngbyales</taxon>
        <taxon>Leptolyngbyaceae</taxon>
        <taxon>Phormidesmis</taxon>
    </lineage>
</organism>
<sequence length="156" mass="16998">MPLSAMSLSAGQLSNLQAQHSLQGEDWLSICTLSEVEGIFESAQSWNFEEFLGFTLHLFITTDSPHVRAQVAQKLPKFGSRIVLPLVNILHHFQAIADTQTDARNSALASDVAVLAAQSLSQIAPGFSNAKRVPIAINTSLQKQESPTDQPLMLCR</sequence>
<protein>
    <submittedName>
        <fullName evidence="1">Uncharacterized protein</fullName>
    </submittedName>
</protein>
<dbReference type="AlphaFoldDB" id="A0A2W4WQ82"/>
<accession>A0A2W4WQ82</accession>
<gene>
    <name evidence="1" type="ORF">DCF15_19965</name>
</gene>
<evidence type="ECO:0000313" key="1">
    <source>
        <dbReference type="EMBL" id="PZO46720.1"/>
    </source>
</evidence>
<proteinExistence type="predicted"/>
<reference evidence="2" key="1">
    <citation type="submission" date="2018-04" db="EMBL/GenBank/DDBJ databases">
        <authorList>
            <person name="Cornet L."/>
        </authorList>
    </citation>
    <scope>NUCLEOTIDE SEQUENCE [LARGE SCALE GENOMIC DNA]</scope>
</reference>
<comment type="caution">
    <text evidence="1">The sequence shown here is derived from an EMBL/GenBank/DDBJ whole genome shotgun (WGS) entry which is preliminary data.</text>
</comment>
<dbReference type="EMBL" id="QBMP01000299">
    <property type="protein sequence ID" value="PZO46720.1"/>
    <property type="molecule type" value="Genomic_DNA"/>
</dbReference>
<evidence type="ECO:0000313" key="2">
    <source>
        <dbReference type="Proteomes" id="UP000249794"/>
    </source>
</evidence>
<dbReference type="Proteomes" id="UP000249794">
    <property type="component" value="Unassembled WGS sequence"/>
</dbReference>
<name>A0A2W4WQ82_9CYAN</name>